<keyword evidence="2" id="KW-1185">Reference proteome</keyword>
<dbReference type="eggNOG" id="ENOG50345I3">
    <property type="taxonomic scope" value="Bacteria"/>
</dbReference>
<protein>
    <submittedName>
        <fullName evidence="1">Uncharacterized protein</fullName>
    </submittedName>
</protein>
<name>A0A091B0W3_9GAMM</name>
<comment type="caution">
    <text evidence="1">The sequence shown here is derived from an EMBL/GenBank/DDBJ whole genome shotgun (WGS) entry which is preliminary data.</text>
</comment>
<evidence type="ECO:0000313" key="1">
    <source>
        <dbReference type="EMBL" id="KFN46238.1"/>
    </source>
</evidence>
<organism evidence="1 2">
    <name type="scientific">Arenimonas metalli CF5-1</name>
    <dbReference type="NCBI Taxonomy" id="1384056"/>
    <lineage>
        <taxon>Bacteria</taxon>
        <taxon>Pseudomonadati</taxon>
        <taxon>Pseudomonadota</taxon>
        <taxon>Gammaproteobacteria</taxon>
        <taxon>Lysobacterales</taxon>
        <taxon>Lysobacteraceae</taxon>
        <taxon>Arenimonas</taxon>
    </lineage>
</organism>
<evidence type="ECO:0000313" key="2">
    <source>
        <dbReference type="Proteomes" id="UP000029393"/>
    </source>
</evidence>
<proteinExistence type="predicted"/>
<sequence>MAEEGVFVHRRIPHHKGHILPKGSEQRNLLEGYRDLFFASEYGATDRHRYFHHLNSSQGLCFNLFFPLIHEKQLPLLVRSIGSDMSHPAEARFEFPSPREIAKRRTSFDFYLRGSDRESYVEVKYTEDGFGRAKQDPEHLEKFRNTYAPLLKDSAYLADECNDPTFFLKNYQVLRNLVHITPTSEVVFLFPRANRKVAEQAECARERFLTDAGRERMRIVFLEDLVGELITACRGTLLGRHYESFHDKYLAFA</sequence>
<dbReference type="Proteomes" id="UP000029393">
    <property type="component" value="Unassembled WGS sequence"/>
</dbReference>
<accession>A0A091B0W3</accession>
<dbReference type="Pfam" id="PF22558">
    <property type="entry name" value="REase-ARP"/>
    <property type="match status" value="1"/>
</dbReference>
<dbReference type="EMBL" id="AVCK01000018">
    <property type="protein sequence ID" value="KFN46238.1"/>
    <property type="molecule type" value="Genomic_DNA"/>
</dbReference>
<dbReference type="AlphaFoldDB" id="A0A091B0W3"/>
<gene>
    <name evidence="1" type="ORF">N787_11105</name>
</gene>
<dbReference type="InterPro" id="IPR054333">
    <property type="entry name" value="REase-ARP-assoc"/>
</dbReference>
<reference evidence="1 2" key="1">
    <citation type="submission" date="2013-09" db="EMBL/GenBank/DDBJ databases">
        <title>Genome sequencing of Arenimonas metalli.</title>
        <authorList>
            <person name="Chen F."/>
            <person name="Wang G."/>
        </authorList>
    </citation>
    <scope>NUCLEOTIDE SEQUENCE [LARGE SCALE GENOMIC DNA]</scope>
    <source>
        <strain evidence="1 2">CF5-1</strain>
    </source>
</reference>